<sequence length="219" mass="25400">MLKQVVDSGSVRYEEVDVANLDVQGKRQFIESILKVAEEDNEIFIRKMRERTDRVGIVTPKIEVRFCRRRCLCWNQALPALVNVAVEKIEMVFFSIFHGDQRLLGFLRLFPSKKRVVNILHDVSGIVKPMRLSRYDPTRLVPSSGGLVMVTLKSHGFATCSEMIWKKRERNVNQTIADQVRLKCCKVKQAKRQSRNKVEFIYSTLRLKNEKQALIGSKF</sequence>
<protein>
    <submittedName>
        <fullName evidence="1">Uncharacterized protein</fullName>
    </submittedName>
</protein>
<dbReference type="OrthoDB" id="825072at2759"/>
<name>A0A9Q0PMG1_SALVM</name>
<dbReference type="Proteomes" id="UP001151529">
    <property type="component" value="Chromosome 8"/>
</dbReference>
<proteinExistence type="predicted"/>
<comment type="caution">
    <text evidence="1">The sequence shown here is derived from an EMBL/GenBank/DDBJ whole genome shotgun (WGS) entry which is preliminary data.</text>
</comment>
<dbReference type="EMBL" id="JAPFFL010000012">
    <property type="protein sequence ID" value="KAJ6690592.1"/>
    <property type="molecule type" value="Genomic_DNA"/>
</dbReference>
<gene>
    <name evidence="1" type="ORF">OIU85_006806</name>
</gene>
<reference evidence="1" key="2">
    <citation type="journal article" date="2023" name="Int. J. Mol. Sci.">
        <title>De Novo Assembly and Annotation of 11 Diverse Shrub Willow (Salix) Genomes Reveals Novel Gene Organization in Sex-Linked Regions.</title>
        <authorList>
            <person name="Hyden B."/>
            <person name="Feng K."/>
            <person name="Yates T.B."/>
            <person name="Jawdy S."/>
            <person name="Cereghino C."/>
            <person name="Smart L.B."/>
            <person name="Muchero W."/>
        </authorList>
    </citation>
    <scope>NUCLEOTIDE SEQUENCE [LARGE SCALE GENOMIC DNA]</scope>
    <source>
        <tissue evidence="1">Shoot tip</tissue>
    </source>
</reference>
<organism evidence="1 2">
    <name type="scientific">Salix viminalis</name>
    <name type="common">Common osier</name>
    <name type="synonym">Basket willow</name>
    <dbReference type="NCBI Taxonomy" id="40686"/>
    <lineage>
        <taxon>Eukaryota</taxon>
        <taxon>Viridiplantae</taxon>
        <taxon>Streptophyta</taxon>
        <taxon>Embryophyta</taxon>
        <taxon>Tracheophyta</taxon>
        <taxon>Spermatophyta</taxon>
        <taxon>Magnoliopsida</taxon>
        <taxon>eudicotyledons</taxon>
        <taxon>Gunneridae</taxon>
        <taxon>Pentapetalae</taxon>
        <taxon>rosids</taxon>
        <taxon>fabids</taxon>
        <taxon>Malpighiales</taxon>
        <taxon>Salicaceae</taxon>
        <taxon>Saliceae</taxon>
        <taxon>Salix</taxon>
    </lineage>
</organism>
<keyword evidence="2" id="KW-1185">Reference proteome</keyword>
<dbReference type="AlphaFoldDB" id="A0A9Q0PMG1"/>
<accession>A0A9Q0PMG1</accession>
<evidence type="ECO:0000313" key="2">
    <source>
        <dbReference type="Proteomes" id="UP001151529"/>
    </source>
</evidence>
<evidence type="ECO:0000313" key="1">
    <source>
        <dbReference type="EMBL" id="KAJ6690592.1"/>
    </source>
</evidence>
<dbReference type="PANTHER" id="PTHR48040">
    <property type="entry name" value="PLEIOTROPIC DRUG RESISTANCE PROTEIN 1-LIKE ISOFORM X1"/>
    <property type="match status" value="1"/>
</dbReference>
<reference evidence="1" key="1">
    <citation type="submission" date="2022-11" db="EMBL/GenBank/DDBJ databases">
        <authorList>
            <person name="Hyden B.L."/>
            <person name="Feng K."/>
            <person name="Yates T."/>
            <person name="Jawdy S."/>
            <person name="Smart L.B."/>
            <person name="Muchero W."/>
        </authorList>
    </citation>
    <scope>NUCLEOTIDE SEQUENCE</scope>
    <source>
        <tissue evidence="1">Shoot tip</tissue>
    </source>
</reference>
<dbReference type="PANTHER" id="PTHR48040:SF60">
    <property type="entry name" value="ABC TRANSPORTER DOMAIN-CONTAINING PROTEIN"/>
    <property type="match status" value="1"/>
</dbReference>